<name>A0A267GP67_9PLAT</name>
<dbReference type="OrthoDB" id="418495at2759"/>
<dbReference type="EMBL" id="NIVC01000215">
    <property type="protein sequence ID" value="PAA87816.1"/>
    <property type="molecule type" value="Genomic_DNA"/>
</dbReference>
<feature type="non-terminal residue" evidence="2">
    <location>
        <position position="1"/>
    </location>
</feature>
<dbReference type="GO" id="GO:0005739">
    <property type="term" value="C:mitochondrion"/>
    <property type="evidence" value="ECO:0007669"/>
    <property type="project" value="TreeGrafter"/>
</dbReference>
<feature type="domain" description="Glutaredoxin" evidence="1">
    <location>
        <begin position="26"/>
        <end position="96"/>
    </location>
</feature>
<dbReference type="InterPro" id="IPR047185">
    <property type="entry name" value="GLRX1"/>
</dbReference>
<evidence type="ECO:0000313" key="2">
    <source>
        <dbReference type="EMBL" id="PAA87816.1"/>
    </source>
</evidence>
<comment type="caution">
    <text evidence="2">The sequence shown here is derived from an EMBL/GenBank/DDBJ whole genome shotgun (WGS) entry which is preliminary data.</text>
</comment>
<evidence type="ECO:0000313" key="3">
    <source>
        <dbReference type="Proteomes" id="UP000215902"/>
    </source>
</evidence>
<dbReference type="AlphaFoldDB" id="A0A267GP67"/>
<dbReference type="PROSITE" id="PS51354">
    <property type="entry name" value="GLUTAREDOXIN_2"/>
    <property type="match status" value="1"/>
</dbReference>
<dbReference type="SUPFAM" id="SSF52833">
    <property type="entry name" value="Thioredoxin-like"/>
    <property type="match status" value="1"/>
</dbReference>
<gene>
    <name evidence="2" type="ORF">BOX15_Mlig001738g1</name>
</gene>
<proteinExistence type="predicted"/>
<organism evidence="2 3">
    <name type="scientific">Macrostomum lignano</name>
    <dbReference type="NCBI Taxonomy" id="282301"/>
    <lineage>
        <taxon>Eukaryota</taxon>
        <taxon>Metazoa</taxon>
        <taxon>Spiralia</taxon>
        <taxon>Lophotrochozoa</taxon>
        <taxon>Platyhelminthes</taxon>
        <taxon>Rhabditophora</taxon>
        <taxon>Macrostomorpha</taxon>
        <taxon>Macrostomida</taxon>
        <taxon>Macrostomidae</taxon>
        <taxon>Macrostomum</taxon>
    </lineage>
</organism>
<sequence>TIQTCEKVAMTYTQGYVEKKIRHRKVVLFEKSSVPSCKQCRVILESYGLNKDRQGVFETVNIEARTDCSQLEDYLLTKTLFDRREVPHLFVDGRHIGGEFEIKRFHESGELKEIFRKSGITGLA</sequence>
<reference evidence="2 3" key="1">
    <citation type="submission" date="2017-06" db="EMBL/GenBank/DDBJ databases">
        <title>A platform for efficient transgenesis in Macrostomum lignano, a flatworm model organism for stem cell research.</title>
        <authorList>
            <person name="Berezikov E."/>
        </authorList>
    </citation>
    <scope>NUCLEOTIDE SEQUENCE [LARGE SCALE GENOMIC DNA]</scope>
    <source>
        <strain evidence="2">DV1</strain>
        <tissue evidence="2">Whole organism</tissue>
    </source>
</reference>
<accession>A0A267GP67</accession>
<keyword evidence="3" id="KW-1185">Reference proteome</keyword>
<dbReference type="InterPro" id="IPR002109">
    <property type="entry name" value="Glutaredoxin"/>
</dbReference>
<protein>
    <recommendedName>
        <fullName evidence="1">Glutaredoxin domain-containing protein</fullName>
    </recommendedName>
</protein>
<evidence type="ECO:0000259" key="1">
    <source>
        <dbReference type="Pfam" id="PF00462"/>
    </source>
</evidence>
<dbReference type="PANTHER" id="PTHR46185">
    <property type="entry name" value="GLUTAREDOXIN-1"/>
    <property type="match status" value="1"/>
</dbReference>
<dbReference type="Pfam" id="PF00462">
    <property type="entry name" value="Glutaredoxin"/>
    <property type="match status" value="1"/>
</dbReference>
<dbReference type="Gene3D" id="3.40.30.10">
    <property type="entry name" value="Glutaredoxin"/>
    <property type="match status" value="1"/>
</dbReference>
<dbReference type="GO" id="GO:0015038">
    <property type="term" value="F:glutathione disulfide oxidoreductase activity"/>
    <property type="evidence" value="ECO:0007669"/>
    <property type="project" value="TreeGrafter"/>
</dbReference>
<dbReference type="PANTHER" id="PTHR46185:SF1">
    <property type="entry name" value="GLUTAREDOXIN-1"/>
    <property type="match status" value="1"/>
</dbReference>
<dbReference type="Proteomes" id="UP000215902">
    <property type="component" value="Unassembled WGS sequence"/>
</dbReference>
<dbReference type="STRING" id="282301.A0A267GP67"/>
<dbReference type="InterPro" id="IPR036249">
    <property type="entry name" value="Thioredoxin-like_sf"/>
</dbReference>